<feature type="transmembrane region" description="Helical" evidence="1">
    <location>
        <begin position="12"/>
        <end position="33"/>
    </location>
</feature>
<protein>
    <recommendedName>
        <fullName evidence="4">DUF4345 domain-containing protein</fullName>
    </recommendedName>
</protein>
<feature type="transmembrane region" description="Helical" evidence="1">
    <location>
        <begin position="105"/>
        <end position="124"/>
    </location>
</feature>
<comment type="caution">
    <text evidence="2">The sequence shown here is derived from an EMBL/GenBank/DDBJ whole genome shotgun (WGS) entry which is preliminary data.</text>
</comment>
<evidence type="ECO:0000313" key="3">
    <source>
        <dbReference type="Proteomes" id="UP000271870"/>
    </source>
</evidence>
<gene>
    <name evidence="2" type="ORF">EFS38_18625</name>
</gene>
<name>A0ABX9WP58_9GAMM</name>
<keyword evidence="1" id="KW-0472">Membrane</keyword>
<reference evidence="2 3" key="1">
    <citation type="submission" date="2018-11" db="EMBL/GenBank/DDBJ databases">
        <title>Characterization of surface water Dickeya isolates.</title>
        <authorList>
            <person name="Van Gijsegem F."/>
            <person name="Pedron J."/>
        </authorList>
    </citation>
    <scope>NUCLEOTIDE SEQUENCE [LARGE SCALE GENOMIC DNA]</scope>
    <source>
        <strain evidence="2 3">FVG10-MFV-A16</strain>
    </source>
</reference>
<evidence type="ECO:0000313" key="2">
    <source>
        <dbReference type="EMBL" id="RNM19718.1"/>
    </source>
</evidence>
<organism evidence="2 3">
    <name type="scientific">Dickeya undicola</name>
    <dbReference type="NCBI Taxonomy" id="1577887"/>
    <lineage>
        <taxon>Bacteria</taxon>
        <taxon>Pseudomonadati</taxon>
        <taxon>Pseudomonadota</taxon>
        <taxon>Gammaproteobacteria</taxon>
        <taxon>Enterobacterales</taxon>
        <taxon>Pectobacteriaceae</taxon>
        <taxon>Dickeya</taxon>
    </lineage>
</organism>
<accession>A0ABX9WP58</accession>
<keyword evidence="1" id="KW-0812">Transmembrane</keyword>
<feature type="transmembrane region" description="Helical" evidence="1">
    <location>
        <begin position="82"/>
        <end position="99"/>
    </location>
</feature>
<evidence type="ECO:0008006" key="4">
    <source>
        <dbReference type="Google" id="ProtNLM"/>
    </source>
</evidence>
<keyword evidence="1" id="KW-1133">Transmembrane helix</keyword>
<keyword evidence="3" id="KW-1185">Reference proteome</keyword>
<dbReference type="EMBL" id="RJLS01000031">
    <property type="protein sequence ID" value="RNM19718.1"/>
    <property type="molecule type" value="Genomic_DNA"/>
</dbReference>
<evidence type="ECO:0000256" key="1">
    <source>
        <dbReference type="SAM" id="Phobius"/>
    </source>
</evidence>
<proteinExistence type="predicted"/>
<sequence>MTALSLRFRPLAILSALLFFVIAVAWISVPDLMLASWGVDSSRSAELVSRRSAALYAGVGVMLFLTRNVAPSPVRSSLMKGVVVTCMILAALGIGEFVTGHANSGILPAVVLEVVLALAFLSVIRTDSCGRAGR</sequence>
<feature type="transmembrane region" description="Helical" evidence="1">
    <location>
        <begin position="53"/>
        <end position="70"/>
    </location>
</feature>
<dbReference type="Proteomes" id="UP000271870">
    <property type="component" value="Unassembled WGS sequence"/>
</dbReference>